<protein>
    <recommendedName>
        <fullName evidence="4">Oxidation resistance protein 1</fullName>
    </recommendedName>
</protein>
<dbReference type="EMBL" id="CAJNNW010028199">
    <property type="protein sequence ID" value="CAE8695103.1"/>
    <property type="molecule type" value="Genomic_DNA"/>
</dbReference>
<proteinExistence type="inferred from homology"/>
<dbReference type="GO" id="GO:0005739">
    <property type="term" value="C:mitochondrion"/>
    <property type="evidence" value="ECO:0007669"/>
    <property type="project" value="UniProtKB-SubCell"/>
</dbReference>
<dbReference type="Gene3D" id="2.60.120.620">
    <property type="entry name" value="q2cbj1_9rhob like domain"/>
    <property type="match status" value="1"/>
</dbReference>
<dbReference type="Proteomes" id="UP000626109">
    <property type="component" value="Unassembled WGS sequence"/>
</dbReference>
<dbReference type="Gene3D" id="3.40.50.150">
    <property type="entry name" value="Vaccinia Virus protein VP39"/>
    <property type="match status" value="1"/>
</dbReference>
<feature type="region of interest" description="Disordered" evidence="5">
    <location>
        <begin position="680"/>
        <end position="717"/>
    </location>
</feature>
<dbReference type="SUPFAM" id="SSF53335">
    <property type="entry name" value="S-adenosyl-L-methionine-dependent methyltransferases"/>
    <property type="match status" value="1"/>
</dbReference>
<comment type="similarity">
    <text evidence="2">Belongs to the OXR1 family.</text>
</comment>
<feature type="region of interest" description="Disordered" evidence="5">
    <location>
        <begin position="1037"/>
        <end position="1066"/>
    </location>
</feature>
<dbReference type="InterPro" id="IPR029063">
    <property type="entry name" value="SAM-dependent_MTases_sf"/>
</dbReference>
<dbReference type="PANTHER" id="PTHR23354">
    <property type="entry name" value="NUCLEOLAR PROTEIN 7/ESTROGEN RECEPTOR COACTIVATOR-RELATED"/>
    <property type="match status" value="1"/>
</dbReference>
<gene>
    <name evidence="7" type="ORF">PGLA2088_LOCUS29193</name>
</gene>
<reference evidence="7" key="1">
    <citation type="submission" date="2021-02" db="EMBL/GenBank/DDBJ databases">
        <authorList>
            <person name="Dougan E. K."/>
            <person name="Rhodes N."/>
            <person name="Thang M."/>
            <person name="Chan C."/>
        </authorList>
    </citation>
    <scope>NUCLEOTIDE SEQUENCE</scope>
</reference>
<organism evidence="7 8">
    <name type="scientific">Polarella glacialis</name>
    <name type="common">Dinoflagellate</name>
    <dbReference type="NCBI Taxonomy" id="89957"/>
    <lineage>
        <taxon>Eukaryota</taxon>
        <taxon>Sar</taxon>
        <taxon>Alveolata</taxon>
        <taxon>Dinophyceae</taxon>
        <taxon>Suessiales</taxon>
        <taxon>Suessiaceae</taxon>
        <taxon>Polarella</taxon>
    </lineage>
</organism>
<comment type="caution">
    <text evidence="7">The sequence shown here is derived from an EMBL/GenBank/DDBJ whole genome shotgun (WGS) entry which is preliminary data.</text>
</comment>
<evidence type="ECO:0000256" key="5">
    <source>
        <dbReference type="SAM" id="MobiDB-lite"/>
    </source>
</evidence>
<name>A0A813K8D3_POLGL</name>
<evidence type="ECO:0000256" key="3">
    <source>
        <dbReference type="ARBA" id="ARBA00023128"/>
    </source>
</evidence>
<feature type="compositionally biased region" description="Low complexity" evidence="5">
    <location>
        <begin position="680"/>
        <end position="708"/>
    </location>
</feature>
<comment type="subcellular location">
    <subcellularLocation>
        <location evidence="1">Mitochondrion</location>
    </subcellularLocation>
</comment>
<evidence type="ECO:0000256" key="4">
    <source>
        <dbReference type="ARBA" id="ARBA00040604"/>
    </source>
</evidence>
<dbReference type="AlphaFoldDB" id="A0A813K8D3"/>
<dbReference type="Pfam" id="PF07534">
    <property type="entry name" value="TLD"/>
    <property type="match status" value="1"/>
</dbReference>
<evidence type="ECO:0000256" key="1">
    <source>
        <dbReference type="ARBA" id="ARBA00004173"/>
    </source>
</evidence>
<dbReference type="SMART" id="SM00584">
    <property type="entry name" value="TLDc"/>
    <property type="match status" value="1"/>
</dbReference>
<keyword evidence="3" id="KW-0496">Mitochondrion</keyword>
<evidence type="ECO:0000313" key="8">
    <source>
        <dbReference type="Proteomes" id="UP000626109"/>
    </source>
</evidence>
<evidence type="ECO:0000256" key="2">
    <source>
        <dbReference type="ARBA" id="ARBA00009540"/>
    </source>
</evidence>
<accession>A0A813K8D3</accession>
<evidence type="ECO:0000313" key="7">
    <source>
        <dbReference type="EMBL" id="CAE8695103.1"/>
    </source>
</evidence>
<dbReference type="CDD" id="cd02440">
    <property type="entry name" value="AdoMet_MTases"/>
    <property type="match status" value="1"/>
</dbReference>
<sequence>MGNVLTEALRDITEEGDTWRQGDISLPHWSEVCQGEEPALTFPRGDVPGPQPPDSDISVPSLFLAPLAEEESAAAEESEAWTYQVAQVVLQSCGRASLATGERRRTRWQPLEHCQALSGGRLLLTKERLRKLRPHLPLKMRFASSWQLLYCPRVHGVSIRTFFRQCQAWPGETLMLVEETGGRVFGGFASHTWRVQAARHLHVGLPECFVFSFGSPKDDPDSLSVHAWAGGNQYFMFASLDGLSMGGGKSRALWIDKDFLLGSSVPCATFGTTAPLASSAEFVLRSFEQRLREQACEALRFEAFPNHLHYSARKRKKAESYLRRGLALPLLQQLQRDALPSCTGETPGAACQLLEALAAELLPAWGLIEHAGGRTEVVDYLPCCGKGGLLLAEEGCDHKGLRAVLDVLIEDGGEEGEESFIGPLRTLHCGPWPPSAFPASNAAGGWDLSLPLGAALQSWTEVTACGLALLAASLSLETSLPASPPAVLLLGVGTGALASFLGRHAPQVRVDVVEPSQARLRLCQQHFGLQTSKGGGDTSVRACQVLHDIPSSGGAACPTSQSGAISASYDAIVALGPPAHDSAGTLDLQRLRGLLRPQGLFILAASEDPSAQDRERCQDHWVDVIEVVELDWADSFGRRCAPSESSPGQTENSRCQADNSLCPADNCSITCRSSSAGVDSNNNINSSKINSNSHNNNKHNNNDNNDNNTTGRPCSRSDQPVLLLAGNRLPSLTSVEWFDRMLRHKGTGAVRSGGPDPAETSRNTAVVMEKAALSPLEVSALHALAARARREGLGREVRSAPVSEAWEVLFLQDQGFFEAAVPGLLQRFTLLAKQTASQQGWLQGPVELDELRVRVVEYHRQVAPGPGIPDPHHYDLDSLVTIDVLLSEQRSDFSGGTLQTLEASGQLLEHSASLGDALIFASHKFHCVQPVSQGVRRVLVLEFWRGPARRCPHRCRCLAASCPLESEKGVDDRSEAASGRDAPGMPLGLRLPFRLGSSSSSTCEASDASSACARRASSASACTSACVSAAAPHRHILPTGPPARRDSNSCEGGLGNCNTGTSAPPRRVRLFWSQHGDDAP</sequence>
<dbReference type="PANTHER" id="PTHR23354:SF62">
    <property type="entry name" value="MUSTARD, ISOFORM V"/>
    <property type="match status" value="1"/>
</dbReference>
<feature type="domain" description="TLDc" evidence="6">
    <location>
        <begin position="122"/>
        <end position="302"/>
    </location>
</feature>
<dbReference type="InterPro" id="IPR006571">
    <property type="entry name" value="TLDc_dom"/>
</dbReference>
<evidence type="ECO:0000259" key="6">
    <source>
        <dbReference type="PROSITE" id="PS51886"/>
    </source>
</evidence>
<dbReference type="PROSITE" id="PS51886">
    <property type="entry name" value="TLDC"/>
    <property type="match status" value="1"/>
</dbReference>